<accession>A0A2J8A7F0</accession>
<reference evidence="3 4" key="1">
    <citation type="journal article" date="2017" name="Mol. Biol. Evol.">
        <title>The 4-celled Tetrabaena socialis nuclear genome reveals the essential components for genetic control of cell number at the origin of multicellularity in the volvocine lineage.</title>
        <authorList>
            <person name="Featherston J."/>
            <person name="Arakaki Y."/>
            <person name="Hanschen E.R."/>
            <person name="Ferris P.J."/>
            <person name="Michod R.E."/>
            <person name="Olson B.J.S.C."/>
            <person name="Nozaki H."/>
            <person name="Durand P.M."/>
        </authorList>
    </citation>
    <scope>NUCLEOTIDE SEQUENCE [LARGE SCALE GENOMIC DNA]</scope>
    <source>
        <strain evidence="3 4">NIES-571</strain>
    </source>
</reference>
<organism evidence="3 4">
    <name type="scientific">Tetrabaena socialis</name>
    <dbReference type="NCBI Taxonomy" id="47790"/>
    <lineage>
        <taxon>Eukaryota</taxon>
        <taxon>Viridiplantae</taxon>
        <taxon>Chlorophyta</taxon>
        <taxon>core chlorophytes</taxon>
        <taxon>Chlorophyceae</taxon>
        <taxon>CS clade</taxon>
        <taxon>Chlamydomonadales</taxon>
        <taxon>Tetrabaenaceae</taxon>
        <taxon>Tetrabaena</taxon>
    </lineage>
</organism>
<dbReference type="OrthoDB" id="533218at2759"/>
<dbReference type="Proteomes" id="UP000236333">
    <property type="component" value="Unassembled WGS sequence"/>
</dbReference>
<feature type="chain" id="PRO_5014458624" evidence="2">
    <location>
        <begin position="25"/>
        <end position="1544"/>
    </location>
</feature>
<dbReference type="PANTHER" id="PTHR48125:SF10">
    <property type="entry name" value="OS12G0136300 PROTEIN"/>
    <property type="match status" value="1"/>
</dbReference>
<comment type="caution">
    <text evidence="3">The sequence shown here is derived from an EMBL/GenBank/DDBJ whole genome shotgun (WGS) entry which is preliminary data.</text>
</comment>
<evidence type="ECO:0000313" key="4">
    <source>
        <dbReference type="Proteomes" id="UP000236333"/>
    </source>
</evidence>
<feature type="compositionally biased region" description="Pro residues" evidence="1">
    <location>
        <begin position="795"/>
        <end position="814"/>
    </location>
</feature>
<feature type="region of interest" description="Disordered" evidence="1">
    <location>
        <begin position="794"/>
        <end position="814"/>
    </location>
</feature>
<evidence type="ECO:0000313" key="3">
    <source>
        <dbReference type="EMBL" id="PNH08451.1"/>
    </source>
</evidence>
<proteinExistence type="predicted"/>
<dbReference type="Gene3D" id="2.30.180.10">
    <property type="entry name" value="FAS1 domain"/>
    <property type="match status" value="2"/>
</dbReference>
<dbReference type="SUPFAM" id="SSF82153">
    <property type="entry name" value="FAS1 domain"/>
    <property type="match status" value="1"/>
</dbReference>
<evidence type="ECO:0000256" key="1">
    <source>
        <dbReference type="SAM" id="MobiDB-lite"/>
    </source>
</evidence>
<keyword evidence="2" id="KW-0732">Signal</keyword>
<keyword evidence="4" id="KW-1185">Reference proteome</keyword>
<feature type="signal peptide" evidence="2">
    <location>
        <begin position="1"/>
        <end position="24"/>
    </location>
</feature>
<feature type="compositionally biased region" description="Pro residues" evidence="1">
    <location>
        <begin position="1110"/>
        <end position="1132"/>
    </location>
</feature>
<sequence>MGRFSAALAVAVALLALVPGGVLAVTPYDYVAAQPDMTFLKLCLDNVLPKTSNLWTKASSDNTFFLPTDTAFTTTLQQLGFDLTPRQFCSNSRKKLNDTRNAVIRFHMLEGARTRAQLPGNCAGGCQYKSLAGGKNLADFVTVDVDSDVGTYVIGGNDDNYGDFQSTASGTPRYDIAANGRNLLEKYERAPGQTFAQYLSEVGTQATVFGLSVSGLTNLLGGITVNGAAITYSDCLLVSATPSLQRQVCQAIINFTIVPDVQFLPSFNSSIYDIVPSNAALGFSGGGSLNYAQLSGNTNYGFTDTKLAYRLDLAPLLDSDPATVPSTTSTLKFTTFTAGGYCTAGLASTIKGPVPAGVPNFITKIQSMVYIVDSWFLPKATLVSTGAATMGRFSAALAVAVALLALVPGGVLAVTPYDYVAAQPDMTFLKLCLDNVLPKTSNLWTKASSDNTFFLPTDTAFTTTLQQLGFDLTPRQFCSNSRKKLNDTRNAVIRFHMLEGARTRAQLPGNCAGGCQYKSLAGGKNLADFVTVDVDSDVGTYVIGGNDDNYGDFQSTASGTPRYDIAANGRLGQLSAAIRAAIIAGGDRTQLAFSLHLTFFTTVYEFVSRRVADLARLKKAIDATGLDGALSDPALKVTCFFPDDSAPSWTATMSWFNGVSATLLDQTEYILTCKNNLTNNLFPAGAAGDAAKVLCGNSARDYIGKVSNLLLQHCTPSALITTDTWTNATYTTILPFAQLMTFSNASQYWVALTNDTDPSNQGFLMNNTLAIRKRDNFVAASIIQVVASFLEAPASAPPPPSPPPPSPIPPSPPPPAFAAITAAITGLPQLSITSQLIAKLNLTARINSLIDTTCYFPSNIAWALFGADANDRGVFVNVTSAAPPPPTTRRLLQSAEAAPIQFCMAPGVCATLHESGRRFLAAVPNVLDPTQFYDRMMWNVTLEAPATAYNTEALKNTIINSCYRPDNANGYAVKTLASIDDRAWETALGWTDLSGMVVVKSPFTGACSNASAVTVSGQAITGVNLVDLGYCSQCVSKDDVTGAFSNCSFTVYSLLTGGASAFDQGVITNVGYPRGRIPFVYWMPHDVIVGPAAQPRGYVQVVDRIVQSPSIPPPPPSPRPPNPPPAPFPPPPFTGLQSLLDNTPGFKICASVWFKAFNYYAYIQNFDTSGWTLFIPSDDACLAVLGARGVNTAANATSLGIASAIIKNMFVVNGLYPVGSITNTTYLQTDLGLFGNSSANNMLTFGKNDSGPVQIFQTFPITGLLQTATIVTPDIMIQRAAASLGGAGLAGYVHMTNNMFCCPPPPPPPPFYNATNNVFAAIAREPDLALYQNLLEKYERAPGQTFAQYLSEVGTQATVFGLSVSGLTNLLGGITVNGAAITYSDCLLVSATPSLQRQVCQAIINFTIVPDVQFLPSFNSSIYDIVPSNAALGFSGGGSLNYAQLSGNTNYGFTDTKLAYRLDLAPLLDSDPATVPSTTSTLKFTTFTAGGYCTAGLASTIKGPVPAGVPNFITKIQSMVYIVDSWFLPKATLVSTGAVRAGCP</sequence>
<protein>
    <submittedName>
        <fullName evidence="3">Cell wall glycoprotein 3</fullName>
    </submittedName>
</protein>
<dbReference type="InterPro" id="IPR036378">
    <property type="entry name" value="FAS1_dom_sf"/>
</dbReference>
<dbReference type="PANTHER" id="PTHR48125">
    <property type="entry name" value="LP07818P1"/>
    <property type="match status" value="1"/>
</dbReference>
<evidence type="ECO:0000256" key="2">
    <source>
        <dbReference type="SAM" id="SignalP"/>
    </source>
</evidence>
<name>A0A2J8A7F0_9CHLO</name>
<feature type="region of interest" description="Disordered" evidence="1">
    <location>
        <begin position="1109"/>
        <end position="1132"/>
    </location>
</feature>
<dbReference type="EMBL" id="PGGS01000129">
    <property type="protein sequence ID" value="PNH08451.1"/>
    <property type="molecule type" value="Genomic_DNA"/>
</dbReference>
<gene>
    <name evidence="3" type="primary">GP3</name>
    <name evidence="3" type="ORF">TSOC_004978</name>
</gene>